<accession>A0A938BKI6</accession>
<dbReference type="Gene3D" id="3.30.1330.10">
    <property type="entry name" value="PurM-like, N-terminal domain"/>
    <property type="match status" value="1"/>
</dbReference>
<organism evidence="2 3">
    <name type="scientific">Candidatus Tanganyikabacteria bacterium</name>
    <dbReference type="NCBI Taxonomy" id="2961651"/>
    <lineage>
        <taxon>Bacteria</taxon>
        <taxon>Bacillati</taxon>
        <taxon>Candidatus Sericytochromatia</taxon>
        <taxon>Candidatus Tanganyikabacteria</taxon>
    </lineage>
</organism>
<comment type="caution">
    <text evidence="2">The sequence shown here is derived from an EMBL/GenBank/DDBJ whole genome shotgun (WGS) entry which is preliminary data.</text>
</comment>
<dbReference type="PANTHER" id="PTHR30270:SF0">
    <property type="entry name" value="THIAMINE-MONOPHOSPHATE KINASE"/>
    <property type="match status" value="1"/>
</dbReference>
<dbReference type="GO" id="GO:0009228">
    <property type="term" value="P:thiamine biosynthetic process"/>
    <property type="evidence" value="ECO:0007669"/>
    <property type="project" value="InterPro"/>
</dbReference>
<dbReference type="CDD" id="cd02194">
    <property type="entry name" value="ThiL"/>
    <property type="match status" value="1"/>
</dbReference>
<sequence>MHTLKWLGEAGAIALMAETLSRRTLPADWIGIGDDAAVTTLPGEGRVMTTCDVLVEDSHFRRATTSAEDLGWKALAVNVSDIHGMGGQPGWAVIGLALPGDLPVEWLEGLYRGLAAASEALGTPVVGGDSVGSPGPIALSVTVVGQAARPRLRSAARPGDLVV</sequence>
<evidence type="ECO:0000313" key="2">
    <source>
        <dbReference type="EMBL" id="MBM3276302.1"/>
    </source>
</evidence>
<name>A0A938BKI6_9BACT</name>
<gene>
    <name evidence="2" type="ORF">FJZ00_14205</name>
</gene>
<dbReference type="AlphaFoldDB" id="A0A938BKI6"/>
<reference evidence="2 3" key="1">
    <citation type="submission" date="2019-03" db="EMBL/GenBank/DDBJ databases">
        <title>Lake Tanganyika Metagenome-Assembled Genomes (MAGs).</title>
        <authorList>
            <person name="Tran P."/>
        </authorList>
    </citation>
    <scope>NUCLEOTIDE SEQUENCE [LARGE SCALE GENOMIC DNA]</scope>
    <source>
        <strain evidence="2">K_DeepCast_65m_m2_236</strain>
    </source>
</reference>
<proteinExistence type="predicted"/>
<dbReference type="PANTHER" id="PTHR30270">
    <property type="entry name" value="THIAMINE-MONOPHOSPHATE KINASE"/>
    <property type="match status" value="1"/>
</dbReference>
<keyword evidence="2" id="KW-0418">Kinase</keyword>
<dbReference type="SUPFAM" id="SSF55326">
    <property type="entry name" value="PurM N-terminal domain-like"/>
    <property type="match status" value="1"/>
</dbReference>
<dbReference type="InterPro" id="IPR016188">
    <property type="entry name" value="PurM-like_N"/>
</dbReference>
<dbReference type="InterPro" id="IPR036921">
    <property type="entry name" value="PurM-like_N_sf"/>
</dbReference>
<evidence type="ECO:0000313" key="3">
    <source>
        <dbReference type="Proteomes" id="UP000703893"/>
    </source>
</evidence>
<dbReference type="EMBL" id="VGJX01000960">
    <property type="protein sequence ID" value="MBM3276302.1"/>
    <property type="molecule type" value="Genomic_DNA"/>
</dbReference>
<keyword evidence="2" id="KW-0808">Transferase</keyword>
<protein>
    <submittedName>
        <fullName evidence="2">Thiamine-phosphate kinase</fullName>
    </submittedName>
</protein>
<dbReference type="GO" id="GO:0009030">
    <property type="term" value="F:thiamine-phosphate kinase activity"/>
    <property type="evidence" value="ECO:0007669"/>
    <property type="project" value="InterPro"/>
</dbReference>
<dbReference type="InterPro" id="IPR006283">
    <property type="entry name" value="ThiL-like"/>
</dbReference>
<feature type="non-terminal residue" evidence="2">
    <location>
        <position position="163"/>
    </location>
</feature>
<evidence type="ECO:0000259" key="1">
    <source>
        <dbReference type="Pfam" id="PF00586"/>
    </source>
</evidence>
<feature type="domain" description="PurM-like N-terminal" evidence="1">
    <location>
        <begin position="33"/>
        <end position="146"/>
    </location>
</feature>
<dbReference type="Proteomes" id="UP000703893">
    <property type="component" value="Unassembled WGS sequence"/>
</dbReference>
<dbReference type="Pfam" id="PF00586">
    <property type="entry name" value="AIRS"/>
    <property type="match status" value="1"/>
</dbReference>